<gene>
    <name evidence="1" type="ORF">SDC9_184404</name>
</gene>
<dbReference type="EMBL" id="VSSQ01091285">
    <property type="protein sequence ID" value="MPN36892.1"/>
    <property type="molecule type" value="Genomic_DNA"/>
</dbReference>
<dbReference type="AlphaFoldDB" id="A0A645HEU2"/>
<sequence length="90" mass="10158">MASLRIIKKDIDYLISEVISDCWTFLYTNPGKSSEEAVAIINDAVTLRNDLYNRVNKPGKEGVKAHYKAINQDLLSGVDSLFHRISDMVK</sequence>
<proteinExistence type="predicted"/>
<accession>A0A645HEU2</accession>
<evidence type="ECO:0000313" key="1">
    <source>
        <dbReference type="EMBL" id="MPN36892.1"/>
    </source>
</evidence>
<protein>
    <submittedName>
        <fullName evidence="1">Uncharacterized protein</fullName>
    </submittedName>
</protein>
<organism evidence="1">
    <name type="scientific">bioreactor metagenome</name>
    <dbReference type="NCBI Taxonomy" id="1076179"/>
    <lineage>
        <taxon>unclassified sequences</taxon>
        <taxon>metagenomes</taxon>
        <taxon>ecological metagenomes</taxon>
    </lineage>
</organism>
<name>A0A645HEU2_9ZZZZ</name>
<comment type="caution">
    <text evidence="1">The sequence shown here is derived from an EMBL/GenBank/DDBJ whole genome shotgun (WGS) entry which is preliminary data.</text>
</comment>
<reference evidence="1" key="1">
    <citation type="submission" date="2019-08" db="EMBL/GenBank/DDBJ databases">
        <authorList>
            <person name="Kucharzyk K."/>
            <person name="Murdoch R.W."/>
            <person name="Higgins S."/>
            <person name="Loffler F."/>
        </authorList>
    </citation>
    <scope>NUCLEOTIDE SEQUENCE</scope>
</reference>